<feature type="compositionally biased region" description="Polar residues" evidence="1">
    <location>
        <begin position="163"/>
        <end position="178"/>
    </location>
</feature>
<name>A0A0A9X0S1_LYGHE</name>
<dbReference type="AlphaFoldDB" id="A0A0A9X0S1"/>
<organism evidence="2">
    <name type="scientific">Lygus hesperus</name>
    <name type="common">Western plant bug</name>
    <dbReference type="NCBI Taxonomy" id="30085"/>
    <lineage>
        <taxon>Eukaryota</taxon>
        <taxon>Metazoa</taxon>
        <taxon>Ecdysozoa</taxon>
        <taxon>Arthropoda</taxon>
        <taxon>Hexapoda</taxon>
        <taxon>Insecta</taxon>
        <taxon>Pterygota</taxon>
        <taxon>Neoptera</taxon>
        <taxon>Paraneoptera</taxon>
        <taxon>Hemiptera</taxon>
        <taxon>Heteroptera</taxon>
        <taxon>Panheteroptera</taxon>
        <taxon>Cimicomorpha</taxon>
        <taxon>Miridae</taxon>
        <taxon>Mirini</taxon>
        <taxon>Lygus</taxon>
    </lineage>
</organism>
<reference evidence="2" key="1">
    <citation type="journal article" date="2014" name="PLoS ONE">
        <title>Transcriptome-Based Identification of ABC Transporters in the Western Tarnished Plant Bug Lygus hesperus.</title>
        <authorList>
            <person name="Hull J.J."/>
            <person name="Chaney K."/>
            <person name="Geib S.M."/>
            <person name="Fabrick J.A."/>
            <person name="Brent C.S."/>
            <person name="Walsh D."/>
            <person name="Lavine L.C."/>
        </authorList>
    </citation>
    <scope>NUCLEOTIDE SEQUENCE</scope>
</reference>
<dbReference type="EMBL" id="GBHO01030328">
    <property type="protein sequence ID" value="JAG13276.1"/>
    <property type="molecule type" value="Transcribed_RNA"/>
</dbReference>
<evidence type="ECO:0000256" key="1">
    <source>
        <dbReference type="SAM" id="MobiDB-lite"/>
    </source>
</evidence>
<gene>
    <name evidence="2" type="primary">atpF_10</name>
    <name evidence="2" type="ORF">CM83_105154</name>
</gene>
<protein>
    <submittedName>
        <fullName evidence="2">ATP synthase subunit b, sodium ion specific</fullName>
    </submittedName>
</protein>
<feature type="non-terminal residue" evidence="2">
    <location>
        <position position="1"/>
    </location>
</feature>
<feature type="region of interest" description="Disordered" evidence="1">
    <location>
        <begin position="156"/>
        <end position="178"/>
    </location>
</feature>
<accession>A0A0A9X0S1</accession>
<reference evidence="2" key="2">
    <citation type="submission" date="2014-07" db="EMBL/GenBank/DDBJ databases">
        <authorList>
            <person name="Hull J."/>
        </authorList>
    </citation>
    <scope>NUCLEOTIDE SEQUENCE</scope>
</reference>
<sequence length="178" mass="21397">IEERLRSKNTTDDVNDEWRNIREVVTEVANEEIGELKVVRNEEWFDQECKRAIDKKNEDRRRMIARDTRSNREKYALSRRIESKIRRKKKRKWMKRKVSGMEVMKERGEDRKFFQAVKRMRKGFEPKGNQCKDKDGKIIGEEVQIMERWAQHFSEVYNGEGETPNTNASEESINGDQR</sequence>
<proteinExistence type="predicted"/>
<evidence type="ECO:0000313" key="2">
    <source>
        <dbReference type="EMBL" id="JAG13276.1"/>
    </source>
</evidence>
<feature type="non-terminal residue" evidence="2">
    <location>
        <position position="178"/>
    </location>
</feature>